<dbReference type="EMBL" id="JALPTH010000003">
    <property type="protein sequence ID" value="MCK8676667.1"/>
    <property type="molecule type" value="Genomic_DNA"/>
</dbReference>
<reference evidence="4 5" key="1">
    <citation type="submission" date="2022-04" db="EMBL/GenBank/DDBJ databases">
        <title>Streptomyces sp. nov. LCR6-01 isolated from Lichen of Dirinaria sp.</title>
        <authorList>
            <person name="Kanchanasin P."/>
            <person name="Tanasupawat S."/>
            <person name="Phongsopitanun W."/>
        </authorList>
    </citation>
    <scope>NUCLEOTIDE SEQUENCE [LARGE SCALE GENOMIC DNA]</scope>
    <source>
        <strain evidence="4 5">LCR6-01</strain>
    </source>
</reference>
<sequence>MKPERVCRVVLGAGAGAVALVAALIFVPWPGPGGLLEGVGRPPAAGAGGATAVVRAETALRAGARVPEARLAALVADRERWLRAHPKDEAVWAELGTAYLEAGDPAAYGKAEGALRRSLALRPAARGNAAGQTGMGALAAARGDWAAARRWGEAAAKAAPEGWRAQAVLADAYTGLGDSASAAKAVERLRELAPHAAAGMGRAAEAYWQRAWREDASAAAFDAVALTASPLERSAALTRVGELAFERGEPADALGAYDEALRAAPKAEATGRAAALAGRARALAALGRGEEALRGYAAALQARPLPGYALAAAEAAEALGDQEAAREYGELLRAKVAERAAHGVDGALVLARWQADHGGAEEAVEALMERWWVRRHRSPQVADALGWALLRADRARDALPYARRAHEQGPRNALPVYHRGMIEQALGLAGPARRHLTEALRINPSFSPLGAPAARQALEELGEPAEGGPKDVYGSEVPQSPGVPKAKPKGPRPAKKARE</sequence>
<keyword evidence="3" id="KW-0472">Membrane</keyword>
<feature type="repeat" description="TPR" evidence="1">
    <location>
        <begin position="234"/>
        <end position="267"/>
    </location>
</feature>
<keyword evidence="3" id="KW-0812">Transmembrane</keyword>
<evidence type="ECO:0000313" key="5">
    <source>
        <dbReference type="Proteomes" id="UP001522868"/>
    </source>
</evidence>
<evidence type="ECO:0008006" key="6">
    <source>
        <dbReference type="Google" id="ProtNLM"/>
    </source>
</evidence>
<accession>A0ABT0I5S8</accession>
<dbReference type="SMART" id="SM00028">
    <property type="entry name" value="TPR"/>
    <property type="match status" value="7"/>
</dbReference>
<evidence type="ECO:0000256" key="2">
    <source>
        <dbReference type="SAM" id="MobiDB-lite"/>
    </source>
</evidence>
<keyword evidence="3" id="KW-1133">Transmembrane helix</keyword>
<dbReference type="InterPro" id="IPR019734">
    <property type="entry name" value="TPR_rpt"/>
</dbReference>
<evidence type="ECO:0000256" key="1">
    <source>
        <dbReference type="PROSITE-ProRule" id="PRU00339"/>
    </source>
</evidence>
<keyword evidence="5" id="KW-1185">Reference proteome</keyword>
<keyword evidence="1" id="KW-0802">TPR repeat</keyword>
<dbReference type="InterPro" id="IPR011990">
    <property type="entry name" value="TPR-like_helical_dom_sf"/>
</dbReference>
<feature type="transmembrane region" description="Helical" evidence="3">
    <location>
        <begin position="9"/>
        <end position="29"/>
    </location>
</feature>
<comment type="caution">
    <text evidence="4">The sequence shown here is derived from an EMBL/GenBank/DDBJ whole genome shotgun (WGS) entry which is preliminary data.</text>
</comment>
<protein>
    <recommendedName>
        <fullName evidence="6">Tetratricopeptide repeat protein</fullName>
    </recommendedName>
</protein>
<feature type="compositionally biased region" description="Basic residues" evidence="2">
    <location>
        <begin position="486"/>
        <end position="499"/>
    </location>
</feature>
<dbReference type="PROSITE" id="PS50005">
    <property type="entry name" value="TPR"/>
    <property type="match status" value="1"/>
</dbReference>
<dbReference type="Gene3D" id="1.25.40.10">
    <property type="entry name" value="Tetratricopeptide repeat domain"/>
    <property type="match status" value="3"/>
</dbReference>
<proteinExistence type="predicted"/>
<dbReference type="Proteomes" id="UP001522868">
    <property type="component" value="Unassembled WGS sequence"/>
</dbReference>
<evidence type="ECO:0000256" key="3">
    <source>
        <dbReference type="SAM" id="Phobius"/>
    </source>
</evidence>
<evidence type="ECO:0000313" key="4">
    <source>
        <dbReference type="EMBL" id="MCK8676667.1"/>
    </source>
</evidence>
<name>A0ABT0I5S8_9ACTN</name>
<feature type="region of interest" description="Disordered" evidence="2">
    <location>
        <begin position="444"/>
        <end position="499"/>
    </location>
</feature>
<gene>
    <name evidence="4" type="ORF">M1O15_04500</name>
</gene>
<organism evidence="4 5">
    <name type="scientific">Streptomyces lichenis</name>
    <dbReference type="NCBI Taxonomy" id="2306967"/>
    <lineage>
        <taxon>Bacteria</taxon>
        <taxon>Bacillati</taxon>
        <taxon>Actinomycetota</taxon>
        <taxon>Actinomycetes</taxon>
        <taxon>Kitasatosporales</taxon>
        <taxon>Streptomycetaceae</taxon>
        <taxon>Streptomyces</taxon>
    </lineage>
</organism>
<dbReference type="RefSeq" id="WP_248631851.1">
    <property type="nucleotide sequence ID" value="NZ_JALPTH010000003.1"/>
</dbReference>
<dbReference type="SUPFAM" id="SSF48452">
    <property type="entry name" value="TPR-like"/>
    <property type="match status" value="2"/>
</dbReference>